<reference evidence="3" key="1">
    <citation type="journal article" date="2019" name="Int. J. Syst. Evol. Microbiol.">
        <title>The Global Catalogue of Microorganisms (GCM) 10K type strain sequencing project: providing services to taxonomists for standard genome sequencing and annotation.</title>
        <authorList>
            <consortium name="The Broad Institute Genomics Platform"/>
            <consortium name="The Broad Institute Genome Sequencing Center for Infectious Disease"/>
            <person name="Wu L."/>
            <person name="Ma J."/>
        </authorList>
    </citation>
    <scope>NUCLEOTIDE SEQUENCE [LARGE SCALE GENOMIC DNA]</scope>
    <source>
        <strain evidence="3">CGMCC 4.1467</strain>
    </source>
</reference>
<accession>A0ABW2L8S3</accession>
<gene>
    <name evidence="2" type="ORF">ACFQY0_10740</name>
</gene>
<dbReference type="InterPro" id="IPR007159">
    <property type="entry name" value="SpoVT-AbrB_dom"/>
</dbReference>
<dbReference type="SUPFAM" id="SSF89447">
    <property type="entry name" value="AbrB/MazE/MraZ-like"/>
    <property type="match status" value="1"/>
</dbReference>
<evidence type="ECO:0000313" key="2">
    <source>
        <dbReference type="EMBL" id="MFC7337654.1"/>
    </source>
</evidence>
<sequence length="75" mass="8137">MIKTITKIGNSQGIIFDSALLQLARLKVGDEVNLEIHAGGTITIVPTKPAPDPEKVSNLIEETMSDYAETMKRLA</sequence>
<feature type="domain" description="SpoVT-AbrB" evidence="1">
    <location>
        <begin position="6"/>
        <end position="52"/>
    </location>
</feature>
<dbReference type="InterPro" id="IPR037914">
    <property type="entry name" value="SpoVT-AbrB_sf"/>
</dbReference>
<evidence type="ECO:0000313" key="3">
    <source>
        <dbReference type="Proteomes" id="UP001596472"/>
    </source>
</evidence>
<proteinExistence type="predicted"/>
<dbReference type="RefSeq" id="WP_379712134.1">
    <property type="nucleotide sequence ID" value="NZ_JBHTBS010000004.1"/>
</dbReference>
<protein>
    <recommendedName>
        <fullName evidence="1">SpoVT-AbrB domain-containing protein</fullName>
    </recommendedName>
</protein>
<keyword evidence="3" id="KW-1185">Reference proteome</keyword>
<dbReference type="Proteomes" id="UP001596472">
    <property type="component" value="Unassembled WGS sequence"/>
</dbReference>
<name>A0ABW2L8S3_9BACT</name>
<dbReference type="EMBL" id="JBHTBS010000004">
    <property type="protein sequence ID" value="MFC7337654.1"/>
    <property type="molecule type" value="Genomic_DNA"/>
</dbReference>
<organism evidence="2 3">
    <name type="scientific">Haloferula chungangensis</name>
    <dbReference type="NCBI Taxonomy" id="1048331"/>
    <lineage>
        <taxon>Bacteria</taxon>
        <taxon>Pseudomonadati</taxon>
        <taxon>Verrucomicrobiota</taxon>
        <taxon>Verrucomicrobiia</taxon>
        <taxon>Verrucomicrobiales</taxon>
        <taxon>Verrucomicrobiaceae</taxon>
        <taxon>Haloferula</taxon>
    </lineage>
</organism>
<dbReference type="SMART" id="SM00966">
    <property type="entry name" value="SpoVT_AbrB"/>
    <property type="match status" value="1"/>
</dbReference>
<dbReference type="Gene3D" id="2.10.260.10">
    <property type="match status" value="1"/>
</dbReference>
<evidence type="ECO:0000259" key="1">
    <source>
        <dbReference type="SMART" id="SM00966"/>
    </source>
</evidence>
<comment type="caution">
    <text evidence="2">The sequence shown here is derived from an EMBL/GenBank/DDBJ whole genome shotgun (WGS) entry which is preliminary data.</text>
</comment>